<dbReference type="EMBL" id="JTDE01001059">
    <property type="protein sequence ID" value="KAF7259744.1"/>
    <property type="molecule type" value="Genomic_DNA"/>
</dbReference>
<evidence type="ECO:0000313" key="3">
    <source>
        <dbReference type="Proteomes" id="UP000822476"/>
    </source>
</evidence>
<feature type="compositionally biased region" description="Polar residues" evidence="1">
    <location>
        <begin position="38"/>
        <end position="50"/>
    </location>
</feature>
<comment type="caution">
    <text evidence="2">The sequence shown here is derived from an EMBL/GenBank/DDBJ whole genome shotgun (WGS) entry which is preliminary data.</text>
</comment>
<proteinExistence type="predicted"/>
<sequence>MTLPPCLGQFTTRPTGLTLRDRLPTLVSLLMPSFGSTESSAVHTKHSGSMPSAVEASERGDVNSRRRLSAKRLAGRAHRQCVAGHNAWQAAHGERGRIVGPLGTVLWARVADRLGHPAALFHDADSSPGVWCMDSVEGPMRQRRRMFLTHLPLADRLVYPDKRRRLLETNIVRLLKIDIASKSTSPNNFTLVEMY</sequence>
<dbReference type="AlphaFoldDB" id="A0A8S9YYV6"/>
<evidence type="ECO:0000256" key="1">
    <source>
        <dbReference type="SAM" id="MobiDB-lite"/>
    </source>
</evidence>
<gene>
    <name evidence="2" type="ORF">EG68_04256</name>
</gene>
<accession>A0A8S9YYV6</accession>
<keyword evidence="3" id="KW-1185">Reference proteome</keyword>
<protein>
    <submittedName>
        <fullName evidence="2">Uncharacterized protein</fullName>
    </submittedName>
</protein>
<dbReference type="OrthoDB" id="26681at2759"/>
<feature type="region of interest" description="Disordered" evidence="1">
    <location>
        <begin position="38"/>
        <end position="65"/>
    </location>
</feature>
<organism evidence="2 3">
    <name type="scientific">Paragonimus skrjabini miyazakii</name>
    <dbReference type="NCBI Taxonomy" id="59628"/>
    <lineage>
        <taxon>Eukaryota</taxon>
        <taxon>Metazoa</taxon>
        <taxon>Spiralia</taxon>
        <taxon>Lophotrochozoa</taxon>
        <taxon>Platyhelminthes</taxon>
        <taxon>Trematoda</taxon>
        <taxon>Digenea</taxon>
        <taxon>Plagiorchiida</taxon>
        <taxon>Troglotremata</taxon>
        <taxon>Troglotrematidae</taxon>
        <taxon>Paragonimus</taxon>
    </lineage>
</organism>
<dbReference type="Proteomes" id="UP000822476">
    <property type="component" value="Unassembled WGS sequence"/>
</dbReference>
<reference evidence="2" key="1">
    <citation type="submission" date="2019-07" db="EMBL/GenBank/DDBJ databases">
        <title>Annotation for the trematode Paragonimus miyazaki's.</title>
        <authorList>
            <person name="Choi Y.-J."/>
        </authorList>
    </citation>
    <scope>NUCLEOTIDE SEQUENCE</scope>
    <source>
        <strain evidence="2">Japan</strain>
    </source>
</reference>
<name>A0A8S9YYV6_9TREM</name>
<evidence type="ECO:0000313" key="2">
    <source>
        <dbReference type="EMBL" id="KAF7259744.1"/>
    </source>
</evidence>